<dbReference type="Proteomes" id="UP000316649">
    <property type="component" value="Unassembled WGS sequence"/>
</dbReference>
<evidence type="ECO:0000259" key="2">
    <source>
        <dbReference type="Pfam" id="PF09851"/>
    </source>
</evidence>
<evidence type="ECO:0000313" key="4">
    <source>
        <dbReference type="Proteomes" id="UP000316649"/>
    </source>
</evidence>
<keyword evidence="1" id="KW-0812">Transmembrane</keyword>
<comment type="caution">
    <text evidence="3">The sequence shown here is derived from an EMBL/GenBank/DDBJ whole genome shotgun (WGS) entry which is preliminary data.</text>
</comment>
<gene>
    <name evidence="3" type="ORF">FHP88_12120</name>
</gene>
<dbReference type="EMBL" id="VMNH01000014">
    <property type="protein sequence ID" value="TVO72989.1"/>
    <property type="molecule type" value="Genomic_DNA"/>
</dbReference>
<evidence type="ECO:0000313" key="3">
    <source>
        <dbReference type="EMBL" id="TVO72989.1"/>
    </source>
</evidence>
<dbReference type="Pfam" id="PF09851">
    <property type="entry name" value="SHOCT"/>
    <property type="match status" value="1"/>
</dbReference>
<protein>
    <submittedName>
        <fullName evidence="3">SHOCT domain-containing protein</fullName>
    </submittedName>
</protein>
<keyword evidence="4" id="KW-1185">Reference proteome</keyword>
<accession>A0A558DQD6</accession>
<dbReference type="RefSeq" id="WP_144359346.1">
    <property type="nucleotide sequence ID" value="NZ_VMNH01000014.1"/>
</dbReference>
<keyword evidence="1" id="KW-0472">Membrane</keyword>
<feature type="domain" description="SHOCT" evidence="2">
    <location>
        <begin position="46"/>
        <end position="71"/>
    </location>
</feature>
<sequence>MYDGHMFGFGWGFMWLFWVVVIIAIVFMVKTFLGNSSSQDKEPKSAEEILKERYAKGEIDREEFERMRKDLNS</sequence>
<dbReference type="InterPro" id="IPR018649">
    <property type="entry name" value="SHOCT"/>
</dbReference>
<feature type="transmembrane region" description="Helical" evidence="1">
    <location>
        <begin position="12"/>
        <end position="33"/>
    </location>
</feature>
<name>A0A558DQD6_9GAMM</name>
<reference evidence="3 4" key="1">
    <citation type="submission" date="2019-07" db="EMBL/GenBank/DDBJ databases">
        <title>The pathways for chlorine oxyanion respiration interact through the shared metabolite chlorate.</title>
        <authorList>
            <person name="Barnum T.P."/>
            <person name="Cheng Y."/>
            <person name="Hill K.A."/>
            <person name="Lucas L.N."/>
            <person name="Carlson H.K."/>
            <person name="Coates J.D."/>
        </authorList>
    </citation>
    <scope>NUCLEOTIDE SEQUENCE [LARGE SCALE GENOMIC DNA]</scope>
    <source>
        <strain evidence="3 4">BK-1</strain>
    </source>
</reference>
<organism evidence="3 4">
    <name type="scientific">Sedimenticola selenatireducens</name>
    <dbReference type="NCBI Taxonomy" id="191960"/>
    <lineage>
        <taxon>Bacteria</taxon>
        <taxon>Pseudomonadati</taxon>
        <taxon>Pseudomonadota</taxon>
        <taxon>Gammaproteobacteria</taxon>
        <taxon>Chromatiales</taxon>
        <taxon>Sedimenticolaceae</taxon>
        <taxon>Sedimenticola</taxon>
    </lineage>
</organism>
<dbReference type="OrthoDB" id="1123500at2"/>
<evidence type="ECO:0000256" key="1">
    <source>
        <dbReference type="SAM" id="Phobius"/>
    </source>
</evidence>
<proteinExistence type="predicted"/>
<dbReference type="AlphaFoldDB" id="A0A558DQD6"/>
<keyword evidence="1" id="KW-1133">Transmembrane helix</keyword>